<evidence type="ECO:0000313" key="5">
    <source>
        <dbReference type="Proteomes" id="UP001500325"/>
    </source>
</evidence>
<dbReference type="EMBL" id="BAABIC010000025">
    <property type="protein sequence ID" value="GAA4707825.1"/>
    <property type="molecule type" value="Genomic_DNA"/>
</dbReference>
<gene>
    <name evidence="4" type="ORF">GCM10023215_56130</name>
</gene>
<evidence type="ECO:0000256" key="2">
    <source>
        <dbReference type="ARBA" id="ARBA00022723"/>
    </source>
</evidence>
<dbReference type="Proteomes" id="UP001500325">
    <property type="component" value="Unassembled WGS sequence"/>
</dbReference>
<sequence length="309" mass="32903">MTWSLVTYRADGDETAVGLRETDGTVRALPRFAGRTLRELLEDWAAVAEELRALDVAGLEVLGGVHLEAPIRFPHKVVCAGANYFAHLAEMNVPRPDPVGAPYFFLKPPTTTVIGPSDTIVLPDRAGRRIDWEAELGVVIGRRAHDIDEADARAHIAGYTVLNDVSARDRLGRKDAVAPPFGFDWTSAKGEDTFCPTGPGVTPAWFVEDPQDLRITLSVNGVVKQDSSTADMMNSAFAVVAAASRIMTLEPGDIVATGSPAGVGAPRGEFLQDGDEVVVEISGLGQLRNPVADGATRLAATGPEARRIA</sequence>
<dbReference type="Gene3D" id="3.90.850.10">
    <property type="entry name" value="Fumarylacetoacetase-like, C-terminal domain"/>
    <property type="match status" value="1"/>
</dbReference>
<dbReference type="Pfam" id="PF01557">
    <property type="entry name" value="FAA_hydrolase"/>
    <property type="match status" value="1"/>
</dbReference>
<dbReference type="SUPFAM" id="SSF56529">
    <property type="entry name" value="FAH"/>
    <property type="match status" value="1"/>
</dbReference>
<accession>A0ABP8XJ70</accession>
<dbReference type="GO" id="GO:0016787">
    <property type="term" value="F:hydrolase activity"/>
    <property type="evidence" value="ECO:0007669"/>
    <property type="project" value="UniProtKB-KW"/>
</dbReference>
<dbReference type="InterPro" id="IPR011234">
    <property type="entry name" value="Fumarylacetoacetase-like_C"/>
</dbReference>
<keyword evidence="4" id="KW-0378">Hydrolase</keyword>
<organism evidence="4 5">
    <name type="scientific">Pseudonocardia yuanmonensis</name>
    <dbReference type="NCBI Taxonomy" id="1095914"/>
    <lineage>
        <taxon>Bacteria</taxon>
        <taxon>Bacillati</taxon>
        <taxon>Actinomycetota</taxon>
        <taxon>Actinomycetes</taxon>
        <taxon>Pseudonocardiales</taxon>
        <taxon>Pseudonocardiaceae</taxon>
        <taxon>Pseudonocardia</taxon>
    </lineage>
</organism>
<keyword evidence="5" id="KW-1185">Reference proteome</keyword>
<evidence type="ECO:0000313" key="4">
    <source>
        <dbReference type="EMBL" id="GAA4707825.1"/>
    </source>
</evidence>
<keyword evidence="2" id="KW-0479">Metal-binding</keyword>
<proteinExistence type="inferred from homology"/>
<comment type="caution">
    <text evidence="4">The sequence shown here is derived from an EMBL/GenBank/DDBJ whole genome shotgun (WGS) entry which is preliminary data.</text>
</comment>
<dbReference type="PANTHER" id="PTHR42796">
    <property type="entry name" value="FUMARYLACETOACETATE HYDROLASE DOMAIN-CONTAINING PROTEIN 2A-RELATED"/>
    <property type="match status" value="1"/>
</dbReference>
<dbReference type="PANTHER" id="PTHR42796:SF4">
    <property type="entry name" value="FUMARYLACETOACETATE HYDROLASE DOMAIN-CONTAINING PROTEIN 2A"/>
    <property type="match status" value="1"/>
</dbReference>
<name>A0ABP8XJ70_9PSEU</name>
<feature type="domain" description="Fumarylacetoacetase-like C-terminal" evidence="3">
    <location>
        <begin position="76"/>
        <end position="291"/>
    </location>
</feature>
<dbReference type="RefSeq" id="WP_345383779.1">
    <property type="nucleotide sequence ID" value="NZ_BAABIC010000025.1"/>
</dbReference>
<reference evidence="5" key="1">
    <citation type="journal article" date="2019" name="Int. J. Syst. Evol. Microbiol.">
        <title>The Global Catalogue of Microorganisms (GCM) 10K type strain sequencing project: providing services to taxonomists for standard genome sequencing and annotation.</title>
        <authorList>
            <consortium name="The Broad Institute Genomics Platform"/>
            <consortium name="The Broad Institute Genome Sequencing Center for Infectious Disease"/>
            <person name="Wu L."/>
            <person name="Ma J."/>
        </authorList>
    </citation>
    <scope>NUCLEOTIDE SEQUENCE [LARGE SCALE GENOMIC DNA]</scope>
    <source>
        <strain evidence="5">JCM 18055</strain>
    </source>
</reference>
<protein>
    <submittedName>
        <fullName evidence="4">Fumarylacetoacetate hydrolase family protein</fullName>
    </submittedName>
</protein>
<evidence type="ECO:0000256" key="1">
    <source>
        <dbReference type="ARBA" id="ARBA00010211"/>
    </source>
</evidence>
<evidence type="ECO:0000259" key="3">
    <source>
        <dbReference type="Pfam" id="PF01557"/>
    </source>
</evidence>
<dbReference type="InterPro" id="IPR051121">
    <property type="entry name" value="FAH"/>
</dbReference>
<dbReference type="InterPro" id="IPR036663">
    <property type="entry name" value="Fumarylacetoacetase_C_sf"/>
</dbReference>
<comment type="similarity">
    <text evidence="1">Belongs to the FAH family.</text>
</comment>